<name>A0AAV0MH81_9ROSI</name>
<dbReference type="AlphaFoldDB" id="A0AAV0MH81"/>
<evidence type="ECO:0000313" key="2">
    <source>
        <dbReference type="Proteomes" id="UP001154282"/>
    </source>
</evidence>
<evidence type="ECO:0000313" key="1">
    <source>
        <dbReference type="EMBL" id="CAI0445110.1"/>
    </source>
</evidence>
<dbReference type="Proteomes" id="UP001154282">
    <property type="component" value="Unassembled WGS sequence"/>
</dbReference>
<keyword evidence="2" id="KW-1185">Reference proteome</keyword>
<comment type="caution">
    <text evidence="1">The sequence shown here is derived from an EMBL/GenBank/DDBJ whole genome shotgun (WGS) entry which is preliminary data.</text>
</comment>
<proteinExistence type="predicted"/>
<protein>
    <submittedName>
        <fullName evidence="1">Uncharacterized protein</fullName>
    </submittedName>
</protein>
<gene>
    <name evidence="1" type="ORF">LITE_LOCUS28425</name>
</gene>
<accession>A0AAV0MH81</accession>
<sequence>MAPGCGSARSIQPKKLRWPTIELLSGCGGPRPCSISRRSWLRRLSRYIG</sequence>
<dbReference type="EMBL" id="CAMGYJ010000007">
    <property type="protein sequence ID" value="CAI0445110.1"/>
    <property type="molecule type" value="Genomic_DNA"/>
</dbReference>
<organism evidence="1 2">
    <name type="scientific">Linum tenue</name>
    <dbReference type="NCBI Taxonomy" id="586396"/>
    <lineage>
        <taxon>Eukaryota</taxon>
        <taxon>Viridiplantae</taxon>
        <taxon>Streptophyta</taxon>
        <taxon>Embryophyta</taxon>
        <taxon>Tracheophyta</taxon>
        <taxon>Spermatophyta</taxon>
        <taxon>Magnoliopsida</taxon>
        <taxon>eudicotyledons</taxon>
        <taxon>Gunneridae</taxon>
        <taxon>Pentapetalae</taxon>
        <taxon>rosids</taxon>
        <taxon>fabids</taxon>
        <taxon>Malpighiales</taxon>
        <taxon>Linaceae</taxon>
        <taxon>Linum</taxon>
    </lineage>
</organism>
<reference evidence="1" key="1">
    <citation type="submission" date="2022-08" db="EMBL/GenBank/DDBJ databases">
        <authorList>
            <person name="Gutierrez-Valencia J."/>
        </authorList>
    </citation>
    <scope>NUCLEOTIDE SEQUENCE</scope>
</reference>